<dbReference type="AlphaFoldDB" id="A0AA39TW29"/>
<sequence>MSVEIHTIPKASTAEAKINRISCAVTQVTINLAQDKARGGAQAMLYAIGLTEDDMNKPQIGISPIWWEGNPCNSHLLNLAKHVKVGCQDEGFVGLIFNTIGVSDGMTMGTDGIIFDIDSNSLRGPNADSALPSRDIIADSIEAAQHYDGNISIPGCDKNMPGCLMAAVRHNRPTVIVYGGTIQAGTRHVDCPSMGYKKGGTVNISDAFESYGAFSVGQISDEERFDVVRHACPGAGACGGMYTANTMSSALEVLGMSLPYSSSTPAVYPEKVQECTKAAKYLKKLLEHDVKPRDILTRQSFLNAIVMVNILGGSTNAVLHFLAMARAADIELTVDDFQAISDKTPYIADLKPSGKYYMEDVHRVGGIPAILKYLLNHTDLIDGSQLTVTGKTLAQNLEDVQELSFDNQDVIKKLDNPIKKTGHLTILRGNLAPGTAVAKLTGKEGLRFEGTAKCFDSLDGFFPALETGEIKPGMVLIFRYQGPKGAPGMPEVWPTAALAGAGLSTSTALITDGRFSGASRGFIIGHVVPEARLGGPIALVKDGDPIIIDSEKRTIDWLVDEEEQERRKKEWDASDKKELNVKRGILFRYARDVAPANVGAYCD</sequence>
<evidence type="ECO:0000256" key="15">
    <source>
        <dbReference type="ARBA" id="ARBA00034078"/>
    </source>
</evidence>
<dbReference type="GO" id="GO:0005739">
    <property type="term" value="C:mitochondrion"/>
    <property type="evidence" value="ECO:0007669"/>
    <property type="project" value="TreeGrafter"/>
</dbReference>
<dbReference type="InterPro" id="IPR020558">
    <property type="entry name" value="DiOHA_6PGluconate_deHydtase_CS"/>
</dbReference>
<dbReference type="Pfam" id="PF24877">
    <property type="entry name" value="ILV_EDD_C"/>
    <property type="match status" value="1"/>
</dbReference>
<organism evidence="19 20">
    <name type="scientific">Armillaria tabescens</name>
    <name type="common">Ringless honey mushroom</name>
    <name type="synonym">Agaricus tabescens</name>
    <dbReference type="NCBI Taxonomy" id="1929756"/>
    <lineage>
        <taxon>Eukaryota</taxon>
        <taxon>Fungi</taxon>
        <taxon>Dikarya</taxon>
        <taxon>Basidiomycota</taxon>
        <taxon>Agaricomycotina</taxon>
        <taxon>Agaricomycetes</taxon>
        <taxon>Agaricomycetidae</taxon>
        <taxon>Agaricales</taxon>
        <taxon>Marasmiineae</taxon>
        <taxon>Physalacriaceae</taxon>
        <taxon>Desarmillaria</taxon>
    </lineage>
</organism>
<accession>A0AA39TW29</accession>
<keyword evidence="6" id="KW-0460">Magnesium</keyword>
<evidence type="ECO:0000313" key="19">
    <source>
        <dbReference type="EMBL" id="KAK0461310.1"/>
    </source>
</evidence>
<evidence type="ECO:0000256" key="2">
    <source>
        <dbReference type="ARBA" id="ARBA00006486"/>
    </source>
</evidence>
<dbReference type="RefSeq" id="XP_060333207.1">
    <property type="nucleotide sequence ID" value="XM_060472663.1"/>
</dbReference>
<keyword evidence="10" id="KW-0100">Branched-chain amino acid biosynthesis</keyword>
<evidence type="ECO:0000256" key="5">
    <source>
        <dbReference type="ARBA" id="ARBA00022723"/>
    </source>
</evidence>
<comment type="cofactor">
    <cofactor evidence="15">
        <name>[2Fe-2S] cluster</name>
        <dbReference type="ChEBI" id="CHEBI:190135"/>
    </cofactor>
</comment>
<evidence type="ECO:0000313" key="20">
    <source>
        <dbReference type="Proteomes" id="UP001175211"/>
    </source>
</evidence>
<dbReference type="InterPro" id="IPR042096">
    <property type="entry name" value="Dihydro-acid_dehy_C"/>
</dbReference>
<keyword evidence="7" id="KW-0408">Iron</keyword>
<dbReference type="GeneID" id="85356211"/>
<evidence type="ECO:0000256" key="14">
    <source>
        <dbReference type="ARBA" id="ARBA00029490"/>
    </source>
</evidence>
<keyword evidence="5" id="KW-0479">Metal-binding</keyword>
<comment type="pathway">
    <text evidence="12">Amino-acid biosynthesis; L-valine biosynthesis; L-valine from pyruvate: step 3/4.</text>
</comment>
<comment type="catalytic activity">
    <reaction evidence="16">
        <text>(2R,3R)-2,3-dihydroxy-3-methylpentanoate = (S)-3-methyl-2-oxopentanoate + H2O</text>
        <dbReference type="Rhea" id="RHEA:27694"/>
        <dbReference type="ChEBI" id="CHEBI:15377"/>
        <dbReference type="ChEBI" id="CHEBI:35146"/>
        <dbReference type="ChEBI" id="CHEBI:49258"/>
        <dbReference type="EC" id="4.2.1.9"/>
    </reaction>
    <physiologicalReaction direction="left-to-right" evidence="16">
        <dbReference type="Rhea" id="RHEA:27695"/>
    </physiologicalReaction>
</comment>
<evidence type="ECO:0000259" key="17">
    <source>
        <dbReference type="Pfam" id="PF00920"/>
    </source>
</evidence>
<dbReference type="Pfam" id="PF00920">
    <property type="entry name" value="ILVD_EDD_N"/>
    <property type="match status" value="1"/>
</dbReference>
<dbReference type="NCBIfam" id="TIGR00110">
    <property type="entry name" value="ilvD"/>
    <property type="match status" value="1"/>
</dbReference>
<comment type="catalytic activity">
    <reaction evidence="11">
        <text>(2R)-2,3-dihydroxy-3-methylbutanoate = 3-methyl-2-oxobutanoate + H2O</text>
        <dbReference type="Rhea" id="RHEA:24809"/>
        <dbReference type="ChEBI" id="CHEBI:11851"/>
        <dbReference type="ChEBI" id="CHEBI:15377"/>
        <dbReference type="ChEBI" id="CHEBI:49072"/>
        <dbReference type="EC" id="4.2.1.9"/>
    </reaction>
    <physiologicalReaction direction="left-to-right" evidence="11">
        <dbReference type="Rhea" id="RHEA:24810"/>
    </physiologicalReaction>
</comment>
<evidence type="ECO:0000256" key="16">
    <source>
        <dbReference type="ARBA" id="ARBA00052865"/>
    </source>
</evidence>
<dbReference type="GO" id="GO:0009082">
    <property type="term" value="P:branched-chain amino acid biosynthetic process"/>
    <property type="evidence" value="ECO:0007669"/>
    <property type="project" value="UniProtKB-KW"/>
</dbReference>
<dbReference type="NCBIfam" id="NF002068">
    <property type="entry name" value="PRK00911.1"/>
    <property type="match status" value="1"/>
</dbReference>
<comment type="caution">
    <text evidence="19">The sequence shown here is derived from an EMBL/GenBank/DDBJ whole genome shotgun (WGS) entry which is preliminary data.</text>
</comment>
<dbReference type="InterPro" id="IPR004404">
    <property type="entry name" value="DihydroxyA_deHydtase"/>
</dbReference>
<dbReference type="Proteomes" id="UP001175211">
    <property type="component" value="Unassembled WGS sequence"/>
</dbReference>
<dbReference type="GO" id="GO:0046872">
    <property type="term" value="F:metal ion binding"/>
    <property type="evidence" value="ECO:0007669"/>
    <property type="project" value="UniProtKB-KW"/>
</dbReference>
<evidence type="ECO:0000256" key="4">
    <source>
        <dbReference type="ARBA" id="ARBA00022714"/>
    </source>
</evidence>
<dbReference type="FunFam" id="3.50.30.80:FF:000001">
    <property type="entry name" value="Dihydroxy-acid dehydratase"/>
    <property type="match status" value="1"/>
</dbReference>
<evidence type="ECO:0000256" key="7">
    <source>
        <dbReference type="ARBA" id="ARBA00023004"/>
    </source>
</evidence>
<dbReference type="PANTHER" id="PTHR21000">
    <property type="entry name" value="DIHYDROXY-ACID DEHYDRATASE DAD"/>
    <property type="match status" value="1"/>
</dbReference>
<feature type="domain" description="Dihydroxy-acid/6-phosphogluconate dehydratase C-terminal" evidence="18">
    <location>
        <begin position="409"/>
        <end position="600"/>
    </location>
</feature>
<dbReference type="SUPFAM" id="SSF52016">
    <property type="entry name" value="LeuD/IlvD-like"/>
    <property type="match status" value="1"/>
</dbReference>
<dbReference type="GO" id="GO:0004160">
    <property type="term" value="F:dihydroxy-acid dehydratase activity"/>
    <property type="evidence" value="ECO:0007669"/>
    <property type="project" value="UniProtKB-EC"/>
</dbReference>
<dbReference type="SUPFAM" id="SSF143975">
    <property type="entry name" value="IlvD/EDD N-terminal domain-like"/>
    <property type="match status" value="1"/>
</dbReference>
<dbReference type="InterPro" id="IPR056740">
    <property type="entry name" value="ILV_EDD_C"/>
</dbReference>
<dbReference type="Gene3D" id="3.50.30.80">
    <property type="entry name" value="IlvD/EDD C-terminal domain-like"/>
    <property type="match status" value="1"/>
</dbReference>
<dbReference type="PANTHER" id="PTHR21000:SF5">
    <property type="entry name" value="DIHYDROXY-ACID DEHYDRATASE, MITOCHONDRIAL"/>
    <property type="match status" value="1"/>
</dbReference>
<evidence type="ECO:0000256" key="6">
    <source>
        <dbReference type="ARBA" id="ARBA00022842"/>
    </source>
</evidence>
<name>A0AA39TW29_ARMTA</name>
<proteinExistence type="inferred from homology"/>
<keyword evidence="9" id="KW-0456">Lyase</keyword>
<dbReference type="GO" id="GO:0051537">
    <property type="term" value="F:2 iron, 2 sulfur cluster binding"/>
    <property type="evidence" value="ECO:0007669"/>
    <property type="project" value="UniProtKB-KW"/>
</dbReference>
<reference evidence="19" key="1">
    <citation type="submission" date="2023-06" db="EMBL/GenBank/DDBJ databases">
        <authorList>
            <consortium name="Lawrence Berkeley National Laboratory"/>
            <person name="Ahrendt S."/>
            <person name="Sahu N."/>
            <person name="Indic B."/>
            <person name="Wong-Bajracharya J."/>
            <person name="Merenyi Z."/>
            <person name="Ke H.-M."/>
            <person name="Monk M."/>
            <person name="Kocsube S."/>
            <person name="Drula E."/>
            <person name="Lipzen A."/>
            <person name="Balint B."/>
            <person name="Henrissat B."/>
            <person name="Andreopoulos B."/>
            <person name="Martin F.M."/>
            <person name="Harder C.B."/>
            <person name="Rigling D."/>
            <person name="Ford K.L."/>
            <person name="Foster G.D."/>
            <person name="Pangilinan J."/>
            <person name="Papanicolaou A."/>
            <person name="Barry K."/>
            <person name="LaButti K."/>
            <person name="Viragh M."/>
            <person name="Koriabine M."/>
            <person name="Yan M."/>
            <person name="Riley R."/>
            <person name="Champramary S."/>
            <person name="Plett K.L."/>
            <person name="Tsai I.J."/>
            <person name="Slot J."/>
            <person name="Sipos G."/>
            <person name="Plett J."/>
            <person name="Nagy L.G."/>
            <person name="Grigoriev I.V."/>
        </authorList>
    </citation>
    <scope>NUCLEOTIDE SEQUENCE</scope>
    <source>
        <strain evidence="19">CCBAS 213</strain>
    </source>
</reference>
<dbReference type="PROSITE" id="PS00887">
    <property type="entry name" value="ILVD_EDD_2"/>
    <property type="match status" value="1"/>
</dbReference>
<comment type="pathway">
    <text evidence="13">Amino-acid biosynthesis; L-isoleucine biosynthesis; L-isoleucine from 2-oxobutanoate: step 3/4.</text>
</comment>
<evidence type="ECO:0000256" key="13">
    <source>
        <dbReference type="ARBA" id="ARBA00029437"/>
    </source>
</evidence>
<evidence type="ECO:0000256" key="8">
    <source>
        <dbReference type="ARBA" id="ARBA00023014"/>
    </source>
</evidence>
<comment type="cofactor">
    <cofactor evidence="1">
        <name>Mg(2+)</name>
        <dbReference type="ChEBI" id="CHEBI:18420"/>
    </cofactor>
</comment>
<evidence type="ECO:0000256" key="3">
    <source>
        <dbReference type="ARBA" id="ARBA00022605"/>
    </source>
</evidence>
<gene>
    <name evidence="19" type="ORF">EV420DRAFT_1531470</name>
</gene>
<evidence type="ECO:0000256" key="9">
    <source>
        <dbReference type="ARBA" id="ARBA00023239"/>
    </source>
</evidence>
<comment type="similarity">
    <text evidence="2">Belongs to the IlvD/Edd family.</text>
</comment>
<evidence type="ECO:0000256" key="12">
    <source>
        <dbReference type="ARBA" id="ARBA00029436"/>
    </source>
</evidence>
<evidence type="ECO:0000256" key="10">
    <source>
        <dbReference type="ARBA" id="ARBA00023304"/>
    </source>
</evidence>
<dbReference type="EMBL" id="JAUEPS010000011">
    <property type="protein sequence ID" value="KAK0461310.1"/>
    <property type="molecule type" value="Genomic_DNA"/>
</dbReference>
<dbReference type="InterPro" id="IPR037237">
    <property type="entry name" value="IlvD/EDD_N"/>
</dbReference>
<evidence type="ECO:0000259" key="18">
    <source>
        <dbReference type="Pfam" id="PF24877"/>
    </source>
</evidence>
<dbReference type="GO" id="GO:0008652">
    <property type="term" value="P:amino acid biosynthetic process"/>
    <property type="evidence" value="ECO:0007669"/>
    <property type="project" value="UniProtKB-KW"/>
</dbReference>
<keyword evidence="8" id="KW-0411">Iron-sulfur</keyword>
<keyword evidence="20" id="KW-1185">Reference proteome</keyword>
<keyword evidence="4" id="KW-0001">2Fe-2S</keyword>
<protein>
    <recommendedName>
        <fullName evidence="14">dihydroxy-acid dehydratase</fullName>
        <ecNumber evidence="14">4.2.1.9</ecNumber>
    </recommendedName>
</protein>
<dbReference type="EC" id="4.2.1.9" evidence="14"/>
<dbReference type="InterPro" id="IPR000581">
    <property type="entry name" value="ILV_EDD_N"/>
</dbReference>
<feature type="domain" description="Dihydroxy-acid/6-phosphogluconate dehydratase N-terminal" evidence="17">
    <location>
        <begin position="57"/>
        <end position="396"/>
    </location>
</feature>
<evidence type="ECO:0000256" key="11">
    <source>
        <dbReference type="ARBA" id="ARBA00029304"/>
    </source>
</evidence>
<dbReference type="PROSITE" id="PS00886">
    <property type="entry name" value="ILVD_EDD_1"/>
    <property type="match status" value="1"/>
</dbReference>
<evidence type="ECO:0000256" key="1">
    <source>
        <dbReference type="ARBA" id="ARBA00001946"/>
    </source>
</evidence>
<keyword evidence="3" id="KW-0028">Amino-acid biosynthesis</keyword>
<dbReference type="InterPro" id="IPR050165">
    <property type="entry name" value="DHAD_IlvD/Edd"/>
</dbReference>